<keyword evidence="6" id="KW-0732">Signal</keyword>
<proteinExistence type="predicted"/>
<dbReference type="Pfam" id="PF01699">
    <property type="entry name" value="Na_Ca_ex"/>
    <property type="match status" value="2"/>
</dbReference>
<feature type="transmembrane region" description="Helical" evidence="5">
    <location>
        <begin position="253"/>
        <end position="275"/>
    </location>
</feature>
<feature type="domain" description="Sodium/calcium exchanger membrane region" evidence="7">
    <location>
        <begin position="185"/>
        <end position="329"/>
    </location>
</feature>
<reference evidence="8" key="1">
    <citation type="submission" date="2020-10" db="EMBL/GenBank/DDBJ databases">
        <authorList>
            <person name="Castelo-Branco R."/>
            <person name="Eusebio N."/>
            <person name="Adriana R."/>
            <person name="Vieira A."/>
            <person name="Brugerolle De Fraissinette N."/>
            <person name="Rezende De Castro R."/>
            <person name="Schneider M.P."/>
            <person name="Vasconcelos V."/>
            <person name="Leao P.N."/>
        </authorList>
    </citation>
    <scope>NUCLEOTIDE SEQUENCE</scope>
    <source>
        <strain evidence="8">LEGE 11479</strain>
    </source>
</reference>
<feature type="transmembrane region" description="Helical" evidence="5">
    <location>
        <begin position="71"/>
        <end position="92"/>
    </location>
</feature>
<dbReference type="AlphaFoldDB" id="A0A928ZXY9"/>
<keyword evidence="2 5" id="KW-0812">Transmembrane</keyword>
<dbReference type="InterPro" id="IPR004837">
    <property type="entry name" value="NaCa_Exmemb"/>
</dbReference>
<dbReference type="Gene3D" id="1.20.1420.30">
    <property type="entry name" value="NCX, central ion-binding region"/>
    <property type="match status" value="1"/>
</dbReference>
<dbReference type="GO" id="GO:0055085">
    <property type="term" value="P:transmembrane transport"/>
    <property type="evidence" value="ECO:0007669"/>
    <property type="project" value="InterPro"/>
</dbReference>
<feature type="transmembrane region" description="Helical" evidence="5">
    <location>
        <begin position="122"/>
        <end position="141"/>
    </location>
</feature>
<evidence type="ECO:0000256" key="1">
    <source>
        <dbReference type="ARBA" id="ARBA00004141"/>
    </source>
</evidence>
<feature type="transmembrane region" description="Helical" evidence="5">
    <location>
        <begin position="209"/>
        <end position="232"/>
    </location>
</feature>
<evidence type="ECO:0000256" key="6">
    <source>
        <dbReference type="SAM" id="SignalP"/>
    </source>
</evidence>
<sequence length="334" mass="35522">MNLVLWSLALLGAILSAHWGADQLSVPLQKLRQQWGLSEAAGAALVALATASPEIGTNTASAMKGLSDIGLGNLLGSNIISVPAIVAVAYFANRSRPQDSSADANRSPLPDRHLLRVKREALTVQALPYLAVIAIAALLTLPPPWRGLQPIDGYIMLGIYGIYLAQAILRKRQEKQTVDWSSEEIWVSIAGVLALSFGAYLTVTATEQIVSILGISQLIGGLFITSTLSIAPEVFATWSVARSGQVTAATTSVIADNTATMSLALVPLALVNTSIQDMPMFLANLAFVALFAAAYGGMIRWGDEQDKYSFELWEVAALGGLYVIYLGVILSIIL</sequence>
<feature type="transmembrane region" description="Helical" evidence="5">
    <location>
        <begin position="313"/>
        <end position="333"/>
    </location>
</feature>
<gene>
    <name evidence="8" type="ORF">IQ260_22590</name>
</gene>
<feature type="transmembrane region" description="Helical" evidence="5">
    <location>
        <begin position="281"/>
        <end position="301"/>
    </location>
</feature>
<feature type="chain" id="PRO_5037579058" evidence="6">
    <location>
        <begin position="22"/>
        <end position="334"/>
    </location>
</feature>
<name>A0A928ZXY9_LEPEC</name>
<keyword evidence="3 5" id="KW-1133">Transmembrane helix</keyword>
<evidence type="ECO:0000313" key="9">
    <source>
        <dbReference type="Proteomes" id="UP000615026"/>
    </source>
</evidence>
<dbReference type="EMBL" id="JADEXP010000273">
    <property type="protein sequence ID" value="MBE9069438.1"/>
    <property type="molecule type" value="Genomic_DNA"/>
</dbReference>
<feature type="transmembrane region" description="Helical" evidence="5">
    <location>
        <begin position="185"/>
        <end position="203"/>
    </location>
</feature>
<keyword evidence="4 5" id="KW-0472">Membrane</keyword>
<keyword evidence="9" id="KW-1185">Reference proteome</keyword>
<feature type="signal peptide" evidence="6">
    <location>
        <begin position="1"/>
        <end position="21"/>
    </location>
</feature>
<evidence type="ECO:0000256" key="4">
    <source>
        <dbReference type="ARBA" id="ARBA00023136"/>
    </source>
</evidence>
<dbReference type="GO" id="GO:0016020">
    <property type="term" value="C:membrane"/>
    <property type="evidence" value="ECO:0007669"/>
    <property type="project" value="UniProtKB-SubCell"/>
</dbReference>
<evidence type="ECO:0000256" key="3">
    <source>
        <dbReference type="ARBA" id="ARBA00022989"/>
    </source>
</evidence>
<organism evidence="8 9">
    <name type="scientific">Leptolyngbya cf. ectocarpi LEGE 11479</name>
    <dbReference type="NCBI Taxonomy" id="1828722"/>
    <lineage>
        <taxon>Bacteria</taxon>
        <taxon>Bacillati</taxon>
        <taxon>Cyanobacteriota</taxon>
        <taxon>Cyanophyceae</taxon>
        <taxon>Leptolyngbyales</taxon>
        <taxon>Leptolyngbyaceae</taxon>
        <taxon>Leptolyngbya group</taxon>
        <taxon>Leptolyngbya</taxon>
    </lineage>
</organism>
<dbReference type="InterPro" id="IPR044880">
    <property type="entry name" value="NCX_ion-bd_dom_sf"/>
</dbReference>
<evidence type="ECO:0000313" key="8">
    <source>
        <dbReference type="EMBL" id="MBE9069438.1"/>
    </source>
</evidence>
<comment type="caution">
    <text evidence="8">The sequence shown here is derived from an EMBL/GenBank/DDBJ whole genome shotgun (WGS) entry which is preliminary data.</text>
</comment>
<evidence type="ECO:0000256" key="2">
    <source>
        <dbReference type="ARBA" id="ARBA00022692"/>
    </source>
</evidence>
<evidence type="ECO:0000259" key="7">
    <source>
        <dbReference type="Pfam" id="PF01699"/>
    </source>
</evidence>
<dbReference type="RefSeq" id="WP_193995342.1">
    <property type="nucleotide sequence ID" value="NZ_JADEXP010000273.1"/>
</dbReference>
<evidence type="ECO:0000256" key="5">
    <source>
        <dbReference type="SAM" id="Phobius"/>
    </source>
</evidence>
<comment type="subcellular location">
    <subcellularLocation>
        <location evidence="1">Membrane</location>
        <topology evidence="1">Multi-pass membrane protein</topology>
    </subcellularLocation>
</comment>
<dbReference type="Proteomes" id="UP000615026">
    <property type="component" value="Unassembled WGS sequence"/>
</dbReference>
<accession>A0A928ZXY9</accession>
<protein>
    <submittedName>
        <fullName evidence="8">Sodium:calcium exchanger</fullName>
    </submittedName>
</protein>
<feature type="domain" description="Sodium/calcium exchanger membrane region" evidence="7">
    <location>
        <begin position="8"/>
        <end position="166"/>
    </location>
</feature>